<feature type="non-terminal residue" evidence="2">
    <location>
        <position position="1"/>
    </location>
</feature>
<evidence type="ECO:0000313" key="3">
    <source>
        <dbReference type="Proteomes" id="UP001066276"/>
    </source>
</evidence>
<organism evidence="2 3">
    <name type="scientific">Pleurodeles waltl</name>
    <name type="common">Iberian ribbed newt</name>
    <dbReference type="NCBI Taxonomy" id="8319"/>
    <lineage>
        <taxon>Eukaryota</taxon>
        <taxon>Metazoa</taxon>
        <taxon>Chordata</taxon>
        <taxon>Craniata</taxon>
        <taxon>Vertebrata</taxon>
        <taxon>Euteleostomi</taxon>
        <taxon>Amphibia</taxon>
        <taxon>Batrachia</taxon>
        <taxon>Caudata</taxon>
        <taxon>Salamandroidea</taxon>
        <taxon>Salamandridae</taxon>
        <taxon>Pleurodelinae</taxon>
        <taxon>Pleurodeles</taxon>
    </lineage>
</organism>
<evidence type="ECO:0000256" key="1">
    <source>
        <dbReference type="SAM" id="MobiDB-lite"/>
    </source>
</evidence>
<name>A0AAV7MVA3_PLEWA</name>
<protein>
    <submittedName>
        <fullName evidence="2">Uncharacterized protein</fullName>
    </submittedName>
</protein>
<gene>
    <name evidence="2" type="ORF">NDU88_005090</name>
</gene>
<feature type="compositionally biased region" description="Basic and acidic residues" evidence="1">
    <location>
        <begin position="59"/>
        <end position="69"/>
    </location>
</feature>
<proteinExistence type="predicted"/>
<feature type="region of interest" description="Disordered" evidence="1">
    <location>
        <begin position="45"/>
        <end position="101"/>
    </location>
</feature>
<reference evidence="2" key="1">
    <citation type="journal article" date="2022" name="bioRxiv">
        <title>Sequencing and chromosome-scale assembly of the giantPleurodeles waltlgenome.</title>
        <authorList>
            <person name="Brown T."/>
            <person name="Elewa A."/>
            <person name="Iarovenko S."/>
            <person name="Subramanian E."/>
            <person name="Araus A.J."/>
            <person name="Petzold A."/>
            <person name="Susuki M."/>
            <person name="Suzuki K.-i.T."/>
            <person name="Hayashi T."/>
            <person name="Toyoda A."/>
            <person name="Oliveira C."/>
            <person name="Osipova E."/>
            <person name="Leigh N.D."/>
            <person name="Simon A."/>
            <person name="Yun M.H."/>
        </authorList>
    </citation>
    <scope>NUCLEOTIDE SEQUENCE</scope>
    <source>
        <strain evidence="2">20211129_DDA</strain>
        <tissue evidence="2">Liver</tissue>
    </source>
</reference>
<feature type="non-terminal residue" evidence="2">
    <location>
        <position position="101"/>
    </location>
</feature>
<feature type="compositionally biased region" description="Basic and acidic residues" evidence="1">
    <location>
        <begin position="77"/>
        <end position="89"/>
    </location>
</feature>
<keyword evidence="3" id="KW-1185">Reference proteome</keyword>
<evidence type="ECO:0000313" key="2">
    <source>
        <dbReference type="EMBL" id="KAJ1107701.1"/>
    </source>
</evidence>
<accession>A0AAV7MVA3</accession>
<dbReference type="EMBL" id="JANPWB010000013">
    <property type="protein sequence ID" value="KAJ1107701.1"/>
    <property type="molecule type" value="Genomic_DNA"/>
</dbReference>
<dbReference type="AlphaFoldDB" id="A0AAV7MVA3"/>
<dbReference type="Proteomes" id="UP001066276">
    <property type="component" value="Chromosome 9"/>
</dbReference>
<sequence length="101" mass="11190">YATFLGSLWVRPNICPVIRPLWDSNSPIHGRGLVTGRLSHRLLCQPGPATSYPRGTPESLERLTSDAEGVKISPEIEDGHQKAPSEKQEGTLPSRTEWKET</sequence>
<comment type="caution">
    <text evidence="2">The sequence shown here is derived from an EMBL/GenBank/DDBJ whole genome shotgun (WGS) entry which is preliminary data.</text>
</comment>